<accession>A0A0N5C485</accession>
<keyword evidence="1" id="KW-1185">Reference proteome</keyword>
<sequence>MTATLNTKEIKTTSSNLKIESKIKKVKKIKKLHFTNMKNFKLKKVAGLSNEEIHEMEKLRNMLPPGMNTQDPAELLLNVASYIGKLTTKVVEKVHNGSLPKSVLQPITNKKMKKFSKGSIKKY</sequence>
<evidence type="ECO:0000313" key="2">
    <source>
        <dbReference type="WBParaSite" id="SPAL_0001276700.1"/>
    </source>
</evidence>
<proteinExistence type="predicted"/>
<dbReference type="Proteomes" id="UP000046392">
    <property type="component" value="Unplaced"/>
</dbReference>
<reference evidence="2" key="1">
    <citation type="submission" date="2017-02" db="UniProtKB">
        <authorList>
            <consortium name="WormBaseParasite"/>
        </authorList>
    </citation>
    <scope>IDENTIFICATION</scope>
</reference>
<dbReference type="AlphaFoldDB" id="A0A0N5C485"/>
<dbReference type="WBParaSite" id="SPAL_0001276700.1">
    <property type="protein sequence ID" value="SPAL_0001276700.1"/>
    <property type="gene ID" value="SPAL_0001276700"/>
</dbReference>
<name>A0A0N5C485_STREA</name>
<evidence type="ECO:0000313" key="1">
    <source>
        <dbReference type="Proteomes" id="UP000046392"/>
    </source>
</evidence>
<organism evidence="1 2">
    <name type="scientific">Strongyloides papillosus</name>
    <name type="common">Intestinal threadworm</name>
    <dbReference type="NCBI Taxonomy" id="174720"/>
    <lineage>
        <taxon>Eukaryota</taxon>
        <taxon>Metazoa</taxon>
        <taxon>Ecdysozoa</taxon>
        <taxon>Nematoda</taxon>
        <taxon>Chromadorea</taxon>
        <taxon>Rhabditida</taxon>
        <taxon>Tylenchina</taxon>
        <taxon>Panagrolaimomorpha</taxon>
        <taxon>Strongyloidoidea</taxon>
        <taxon>Strongyloididae</taxon>
        <taxon>Strongyloides</taxon>
    </lineage>
</organism>
<protein>
    <submittedName>
        <fullName evidence="2">BHLH domain-containing protein</fullName>
    </submittedName>
</protein>